<proteinExistence type="predicted"/>
<keyword evidence="2" id="KW-1185">Reference proteome</keyword>
<comment type="caution">
    <text evidence="1">The sequence shown here is derived from an EMBL/GenBank/DDBJ whole genome shotgun (WGS) entry which is preliminary data.</text>
</comment>
<name>A0AAW1DCL7_9HEMI</name>
<accession>A0AAW1DCL7</accession>
<dbReference type="Proteomes" id="UP001461498">
    <property type="component" value="Unassembled WGS sequence"/>
</dbReference>
<protein>
    <submittedName>
        <fullName evidence="1">Uncharacterized protein</fullName>
    </submittedName>
</protein>
<dbReference type="EMBL" id="JAPXFL010000005">
    <property type="protein sequence ID" value="KAK9506757.1"/>
    <property type="molecule type" value="Genomic_DNA"/>
</dbReference>
<dbReference type="AlphaFoldDB" id="A0AAW1DCL7"/>
<evidence type="ECO:0000313" key="1">
    <source>
        <dbReference type="EMBL" id="KAK9506757.1"/>
    </source>
</evidence>
<evidence type="ECO:0000313" key="2">
    <source>
        <dbReference type="Proteomes" id="UP001461498"/>
    </source>
</evidence>
<reference evidence="1 2" key="1">
    <citation type="submission" date="2022-12" db="EMBL/GenBank/DDBJ databases">
        <title>Chromosome-level genome assembly of true bugs.</title>
        <authorList>
            <person name="Ma L."/>
            <person name="Li H."/>
        </authorList>
    </citation>
    <scope>NUCLEOTIDE SEQUENCE [LARGE SCALE GENOMIC DNA]</scope>
    <source>
        <strain evidence="1">Lab_2022b</strain>
    </source>
</reference>
<organism evidence="1 2">
    <name type="scientific">Rhynocoris fuscipes</name>
    <dbReference type="NCBI Taxonomy" id="488301"/>
    <lineage>
        <taxon>Eukaryota</taxon>
        <taxon>Metazoa</taxon>
        <taxon>Ecdysozoa</taxon>
        <taxon>Arthropoda</taxon>
        <taxon>Hexapoda</taxon>
        <taxon>Insecta</taxon>
        <taxon>Pterygota</taxon>
        <taxon>Neoptera</taxon>
        <taxon>Paraneoptera</taxon>
        <taxon>Hemiptera</taxon>
        <taxon>Heteroptera</taxon>
        <taxon>Panheteroptera</taxon>
        <taxon>Cimicomorpha</taxon>
        <taxon>Reduviidae</taxon>
        <taxon>Harpactorinae</taxon>
        <taxon>Harpactorini</taxon>
        <taxon>Rhynocoris</taxon>
    </lineage>
</organism>
<sequence>MNQPIRCLLFITYCLTILNVAYCKYLLKQLLEFGLNKAIDWSRATTHPSYYVPIETANGGRVFQIDKVAENLLKQQNILPPDDHRSNYNNAMSKNYNYYRY</sequence>
<gene>
    <name evidence="1" type="ORF">O3M35_008634</name>
</gene>